<proteinExistence type="predicted"/>
<protein>
    <submittedName>
        <fullName evidence="2">Uncharacterized protein</fullName>
    </submittedName>
</protein>
<dbReference type="AlphaFoldDB" id="A0A5C3P4F0"/>
<evidence type="ECO:0000313" key="3">
    <source>
        <dbReference type="Proteomes" id="UP000308197"/>
    </source>
</evidence>
<dbReference type="Proteomes" id="UP000308197">
    <property type="component" value="Unassembled WGS sequence"/>
</dbReference>
<reference evidence="2 3" key="1">
    <citation type="journal article" date="2019" name="Nat. Ecol. Evol.">
        <title>Megaphylogeny resolves global patterns of mushroom evolution.</title>
        <authorList>
            <person name="Varga T."/>
            <person name="Krizsan K."/>
            <person name="Foldi C."/>
            <person name="Dima B."/>
            <person name="Sanchez-Garcia M."/>
            <person name="Sanchez-Ramirez S."/>
            <person name="Szollosi G.J."/>
            <person name="Szarkandi J.G."/>
            <person name="Papp V."/>
            <person name="Albert L."/>
            <person name="Andreopoulos W."/>
            <person name="Angelini C."/>
            <person name="Antonin V."/>
            <person name="Barry K.W."/>
            <person name="Bougher N.L."/>
            <person name="Buchanan P."/>
            <person name="Buyck B."/>
            <person name="Bense V."/>
            <person name="Catcheside P."/>
            <person name="Chovatia M."/>
            <person name="Cooper J."/>
            <person name="Damon W."/>
            <person name="Desjardin D."/>
            <person name="Finy P."/>
            <person name="Geml J."/>
            <person name="Haridas S."/>
            <person name="Hughes K."/>
            <person name="Justo A."/>
            <person name="Karasinski D."/>
            <person name="Kautmanova I."/>
            <person name="Kiss B."/>
            <person name="Kocsube S."/>
            <person name="Kotiranta H."/>
            <person name="LaButti K.M."/>
            <person name="Lechner B.E."/>
            <person name="Liimatainen K."/>
            <person name="Lipzen A."/>
            <person name="Lukacs Z."/>
            <person name="Mihaltcheva S."/>
            <person name="Morgado L.N."/>
            <person name="Niskanen T."/>
            <person name="Noordeloos M.E."/>
            <person name="Ohm R.A."/>
            <person name="Ortiz-Santana B."/>
            <person name="Ovrebo C."/>
            <person name="Racz N."/>
            <person name="Riley R."/>
            <person name="Savchenko A."/>
            <person name="Shiryaev A."/>
            <person name="Soop K."/>
            <person name="Spirin V."/>
            <person name="Szebenyi C."/>
            <person name="Tomsovsky M."/>
            <person name="Tulloss R.E."/>
            <person name="Uehling J."/>
            <person name="Grigoriev I.V."/>
            <person name="Vagvolgyi C."/>
            <person name="Papp T."/>
            <person name="Martin F.M."/>
            <person name="Miettinen O."/>
            <person name="Hibbett D.S."/>
            <person name="Nagy L.G."/>
        </authorList>
    </citation>
    <scope>NUCLEOTIDE SEQUENCE [LARGE SCALE GENOMIC DNA]</scope>
    <source>
        <strain evidence="2 3">HHB13444</strain>
    </source>
</reference>
<keyword evidence="3" id="KW-1185">Reference proteome</keyword>
<feature type="region of interest" description="Disordered" evidence="1">
    <location>
        <begin position="77"/>
        <end position="117"/>
    </location>
</feature>
<organism evidence="2 3">
    <name type="scientific">Polyporus arcularius HHB13444</name>
    <dbReference type="NCBI Taxonomy" id="1314778"/>
    <lineage>
        <taxon>Eukaryota</taxon>
        <taxon>Fungi</taxon>
        <taxon>Dikarya</taxon>
        <taxon>Basidiomycota</taxon>
        <taxon>Agaricomycotina</taxon>
        <taxon>Agaricomycetes</taxon>
        <taxon>Polyporales</taxon>
        <taxon>Polyporaceae</taxon>
        <taxon>Polyporus</taxon>
    </lineage>
</organism>
<gene>
    <name evidence="2" type="ORF">K466DRAFT_222224</name>
</gene>
<dbReference type="InParanoid" id="A0A5C3P4F0"/>
<name>A0A5C3P4F0_9APHY</name>
<accession>A0A5C3P4F0</accession>
<dbReference type="EMBL" id="ML211311">
    <property type="protein sequence ID" value="TFK84526.1"/>
    <property type="molecule type" value="Genomic_DNA"/>
</dbReference>
<evidence type="ECO:0000256" key="1">
    <source>
        <dbReference type="SAM" id="MobiDB-lite"/>
    </source>
</evidence>
<evidence type="ECO:0000313" key="2">
    <source>
        <dbReference type="EMBL" id="TFK84526.1"/>
    </source>
</evidence>
<sequence>MGGRLSLIMARTVRGQALIGRPQGPTPVKCPPVLLLALVLPTRCREVYRTRPLTGKAKLRAPPESCRFVPCHFAPSSDPAVSSPMKQISKRSMGASERPPLQLKKARRRNENADEWEKEGWTRLDTDHWVEFLKERWGEPGKALLRSEDRTIEVG</sequence>